<reference evidence="1 2" key="1">
    <citation type="submission" date="2018-06" db="EMBL/GenBank/DDBJ databases">
        <title>WGS assembly of Brassica rapa FPsc.</title>
        <authorList>
            <person name="Bowman J."/>
            <person name="Kohchi T."/>
            <person name="Yamato K."/>
            <person name="Jenkins J."/>
            <person name="Shu S."/>
            <person name="Ishizaki K."/>
            <person name="Yamaoka S."/>
            <person name="Nishihama R."/>
            <person name="Nakamura Y."/>
            <person name="Berger F."/>
            <person name="Adam C."/>
            <person name="Aki S."/>
            <person name="Althoff F."/>
            <person name="Araki T."/>
            <person name="Arteaga-Vazquez M."/>
            <person name="Balasubrmanian S."/>
            <person name="Bauer D."/>
            <person name="Boehm C."/>
            <person name="Briginshaw L."/>
            <person name="Caballero-Perez J."/>
            <person name="Catarino B."/>
            <person name="Chen F."/>
            <person name="Chiyoda S."/>
            <person name="Chovatia M."/>
            <person name="Davies K."/>
            <person name="Delmans M."/>
            <person name="Demura T."/>
            <person name="Dierschke T."/>
            <person name="Dolan L."/>
            <person name="Dorantes-Acosta A."/>
            <person name="Eklund D."/>
            <person name="Florent S."/>
            <person name="Flores-Sandoval E."/>
            <person name="Fujiyama A."/>
            <person name="Fukuzawa H."/>
            <person name="Galik B."/>
            <person name="Grimanelli D."/>
            <person name="Grimwood J."/>
            <person name="Grossniklaus U."/>
            <person name="Hamada T."/>
            <person name="Haseloff J."/>
            <person name="Hetherington A."/>
            <person name="Higo A."/>
            <person name="Hirakawa Y."/>
            <person name="Hundley H."/>
            <person name="Ikeda Y."/>
            <person name="Inoue K."/>
            <person name="Inoue S."/>
            <person name="Ishida S."/>
            <person name="Jia Q."/>
            <person name="Kakita M."/>
            <person name="Kanazawa T."/>
            <person name="Kawai Y."/>
            <person name="Kawashima T."/>
            <person name="Kennedy M."/>
            <person name="Kinose K."/>
            <person name="Kinoshita T."/>
            <person name="Kohara Y."/>
            <person name="Koide E."/>
            <person name="Komatsu K."/>
            <person name="Kopischke S."/>
            <person name="Kubo M."/>
            <person name="Kyozuka J."/>
            <person name="Lagercrantz U."/>
            <person name="Lin S."/>
            <person name="Lindquist E."/>
            <person name="Lipzen A."/>
            <person name="Lu C."/>
            <person name="Luna E."/>
            <person name="Martienssen R."/>
            <person name="Minamino N."/>
            <person name="Mizutani M."/>
            <person name="Mizutani M."/>
            <person name="Mochizuki N."/>
            <person name="Monte I."/>
            <person name="Mosher R."/>
            <person name="Nagasaki H."/>
            <person name="Nakagami H."/>
            <person name="Naramoto S."/>
            <person name="Nishitani K."/>
            <person name="Ohtani M."/>
            <person name="Okamoto T."/>
            <person name="Okumura M."/>
            <person name="Phillips J."/>
            <person name="Pollak B."/>
            <person name="Reinders A."/>
            <person name="Roevekamp M."/>
            <person name="Sano R."/>
            <person name="Sawa S."/>
            <person name="Schmid M."/>
            <person name="Shirakawa M."/>
            <person name="Solano R."/>
            <person name="Spunde A."/>
            <person name="Suetsugu N."/>
            <person name="Sugano S."/>
            <person name="Sugiyama A."/>
            <person name="Sun R."/>
            <person name="Suzuki Y."/>
            <person name="Takenaka M."/>
            <person name="Takezawa D."/>
            <person name="Tomogane H."/>
            <person name="Tsuzuki M."/>
            <person name="Ueda T."/>
            <person name="Umeda M."/>
            <person name="Ward J."/>
            <person name="Watanabe Y."/>
            <person name="Yazaki K."/>
            <person name="Yokoyama R."/>
            <person name="Yoshitake Y."/>
            <person name="Yotsui I."/>
            <person name="Zachgo S."/>
            <person name="Schmutz J."/>
        </authorList>
    </citation>
    <scope>NUCLEOTIDE SEQUENCE [LARGE SCALE GENOMIC DNA]</scope>
    <source>
        <strain evidence="2">cv. B-3</strain>
    </source>
</reference>
<protein>
    <submittedName>
        <fullName evidence="1">Uncharacterized protein</fullName>
    </submittedName>
</protein>
<accession>A0A397ZNE8</accession>
<dbReference type="AlphaFoldDB" id="A0A397ZNE8"/>
<gene>
    <name evidence="1" type="ORF">BRARA_D02117</name>
</gene>
<evidence type="ECO:0000313" key="2">
    <source>
        <dbReference type="Proteomes" id="UP000264353"/>
    </source>
</evidence>
<proteinExistence type="predicted"/>
<dbReference type="EMBL" id="CM010631">
    <property type="protein sequence ID" value="RID67011.1"/>
    <property type="molecule type" value="Genomic_DNA"/>
</dbReference>
<dbReference type="Proteomes" id="UP000264353">
    <property type="component" value="Chromosome A4"/>
</dbReference>
<organism evidence="1 2">
    <name type="scientific">Brassica campestris</name>
    <name type="common">Field mustard</name>
    <dbReference type="NCBI Taxonomy" id="3711"/>
    <lineage>
        <taxon>Eukaryota</taxon>
        <taxon>Viridiplantae</taxon>
        <taxon>Streptophyta</taxon>
        <taxon>Embryophyta</taxon>
        <taxon>Tracheophyta</taxon>
        <taxon>Spermatophyta</taxon>
        <taxon>Magnoliopsida</taxon>
        <taxon>eudicotyledons</taxon>
        <taxon>Gunneridae</taxon>
        <taxon>Pentapetalae</taxon>
        <taxon>rosids</taxon>
        <taxon>malvids</taxon>
        <taxon>Brassicales</taxon>
        <taxon>Brassicaceae</taxon>
        <taxon>Brassiceae</taxon>
        <taxon>Brassica</taxon>
    </lineage>
</organism>
<evidence type="ECO:0000313" key="1">
    <source>
        <dbReference type="EMBL" id="RID67011.1"/>
    </source>
</evidence>
<name>A0A397ZNE8_BRACM</name>
<sequence>MAAWTKLTRGLLGSHFSADWDSLILLLVNNTLDCRVRFLVRFVFQATIHTLWRERNKRRHGSNPMPTALLVRFVDRQVKNKCLSIDAMGNNRLEALLQLWFASQE</sequence>